<name>A0A221KHS9_VITFI</name>
<protein>
    <recommendedName>
        <fullName evidence="3">Orc1-like AAA ATPase domain-containing protein</fullName>
    </recommendedName>
</protein>
<sequence length="407" mass="44525">MTALHRTLLRQAQRPAAPQGHLTYLIGPPSTGKTAHLTALADALTSPTQRAYRLDLLAYLPDTTPLDTLELLLLVAVALADRLSKPDALGHADPFEPIDPALQALSHWLVTEAELDCVTPGVLYTEFQRRANGLLRPLRALHPDRREPMVHDLRQLIGQMVLALKTRHQLRSVVLLVDSLERLRAPGQALEGVMARMLTVFDHDLPLLRLPHAATVYSAPAGLAAWPHLVPLVDACVWHAARAVHRPGNRAPDEAVLAELRAAAEPAWPEAQALDAATWHTLLCASGGQIGVLHRLLSDTLDAFDDQPDLSAALPALLARHADALWSPLLPEDHALLRRVYQHQTLSLAHADDRPRLAALLESQALLAYRNAAGQQWFDAHPLLWPWVSEPMPASVPDEAGDNPPSN</sequence>
<dbReference type="SUPFAM" id="SSF52540">
    <property type="entry name" value="P-loop containing nucleoside triphosphate hydrolases"/>
    <property type="match status" value="1"/>
</dbReference>
<evidence type="ECO:0000313" key="1">
    <source>
        <dbReference type="EMBL" id="ASM78397.1"/>
    </source>
</evidence>
<dbReference type="EMBL" id="CP022423">
    <property type="protein sequence ID" value="ASM78397.1"/>
    <property type="molecule type" value="Genomic_DNA"/>
</dbReference>
<keyword evidence="2" id="KW-1185">Reference proteome</keyword>
<proteinExistence type="predicted"/>
<evidence type="ECO:0008006" key="3">
    <source>
        <dbReference type="Google" id="ProtNLM"/>
    </source>
</evidence>
<dbReference type="AlphaFoldDB" id="A0A221KHS9"/>
<organism evidence="1 2">
    <name type="scientific">Vitreoscilla filiformis</name>
    <dbReference type="NCBI Taxonomy" id="63"/>
    <lineage>
        <taxon>Bacteria</taxon>
        <taxon>Pseudomonadati</taxon>
        <taxon>Pseudomonadota</taxon>
        <taxon>Betaproteobacteria</taxon>
        <taxon>Neisseriales</taxon>
        <taxon>Neisseriaceae</taxon>
        <taxon>Vitreoscilla</taxon>
    </lineage>
</organism>
<dbReference type="RefSeq" id="WP_089417331.1">
    <property type="nucleotide sequence ID" value="NZ_CP022423.1"/>
</dbReference>
<dbReference type="Proteomes" id="UP000199729">
    <property type="component" value="Chromosome"/>
</dbReference>
<dbReference type="KEGG" id="vff:VITFI_CDS2620"/>
<reference evidence="1 2" key="1">
    <citation type="submission" date="2017-07" db="EMBL/GenBank/DDBJ databases">
        <title>Complete Genome Sequence of the cosmetic ferment Vitreoscilla filiformis (ATCC15551).</title>
        <authorList>
            <person name="Contreras S."/>
            <person name="Sagory-Zalkind P."/>
            <person name="Blanquart H."/>
            <person name="Iltis A."/>
            <person name="Morand S.C."/>
        </authorList>
    </citation>
    <scope>NUCLEOTIDE SEQUENCE [LARGE SCALE GENOMIC DNA]</scope>
    <source>
        <strain evidence="1 2">ATCC 15551</strain>
    </source>
</reference>
<dbReference type="InterPro" id="IPR027417">
    <property type="entry name" value="P-loop_NTPase"/>
</dbReference>
<evidence type="ECO:0000313" key="2">
    <source>
        <dbReference type="Proteomes" id="UP000199729"/>
    </source>
</evidence>
<accession>A0A221KHS9</accession>
<gene>
    <name evidence="1" type="ORF">VITFI_CDS2620</name>
</gene>